<evidence type="ECO:0000313" key="4">
    <source>
        <dbReference type="EMBL" id="HIR53997.1"/>
    </source>
</evidence>
<dbReference type="AlphaFoldDB" id="A0A9D1DJG4"/>
<evidence type="ECO:0008006" key="6">
    <source>
        <dbReference type="Google" id="ProtNLM"/>
    </source>
</evidence>
<dbReference type="InterPro" id="IPR004948">
    <property type="entry name" value="Nuc-triphosphatase_THEP1"/>
</dbReference>
<dbReference type="GO" id="GO:0017111">
    <property type="term" value="F:ribonucleoside triphosphate phosphatase activity"/>
    <property type="evidence" value="ECO:0007669"/>
    <property type="project" value="InterPro"/>
</dbReference>
<reference evidence="4" key="1">
    <citation type="submission" date="2020-10" db="EMBL/GenBank/DDBJ databases">
        <authorList>
            <person name="Gilroy R."/>
        </authorList>
    </citation>
    <scope>NUCLEOTIDE SEQUENCE</scope>
    <source>
        <strain evidence="4">ChiGjej3B3-7149</strain>
    </source>
</reference>
<name>A0A9D1DJG4_9FIRM</name>
<keyword evidence="3" id="KW-0067">ATP-binding</keyword>
<dbReference type="Gene3D" id="3.40.50.300">
    <property type="entry name" value="P-loop containing nucleotide triphosphate hydrolases"/>
    <property type="match status" value="1"/>
</dbReference>
<keyword evidence="2" id="KW-0378">Hydrolase</keyword>
<dbReference type="EMBL" id="DVHH01000002">
    <property type="protein sequence ID" value="HIR53997.1"/>
    <property type="molecule type" value="Genomic_DNA"/>
</dbReference>
<dbReference type="SUPFAM" id="SSF52540">
    <property type="entry name" value="P-loop containing nucleoside triphosphate hydrolases"/>
    <property type="match status" value="1"/>
</dbReference>
<dbReference type="GO" id="GO:0005524">
    <property type="term" value="F:ATP binding"/>
    <property type="evidence" value="ECO:0007669"/>
    <property type="project" value="UniProtKB-KW"/>
</dbReference>
<evidence type="ECO:0000256" key="3">
    <source>
        <dbReference type="ARBA" id="ARBA00022840"/>
    </source>
</evidence>
<accession>A0A9D1DJG4</accession>
<evidence type="ECO:0000313" key="5">
    <source>
        <dbReference type="Proteomes" id="UP000824238"/>
    </source>
</evidence>
<reference evidence="4" key="2">
    <citation type="journal article" date="2021" name="PeerJ">
        <title>Extensive microbial diversity within the chicken gut microbiome revealed by metagenomics and culture.</title>
        <authorList>
            <person name="Gilroy R."/>
            <person name="Ravi A."/>
            <person name="Getino M."/>
            <person name="Pursley I."/>
            <person name="Horton D.L."/>
            <person name="Alikhan N.F."/>
            <person name="Baker D."/>
            <person name="Gharbi K."/>
            <person name="Hall N."/>
            <person name="Watson M."/>
            <person name="Adriaenssens E.M."/>
            <person name="Foster-Nyarko E."/>
            <person name="Jarju S."/>
            <person name="Secka A."/>
            <person name="Antonio M."/>
            <person name="Oren A."/>
            <person name="Chaudhuri R.R."/>
            <person name="La Ragione R."/>
            <person name="Hildebrand F."/>
            <person name="Pallen M.J."/>
        </authorList>
    </citation>
    <scope>NUCLEOTIDE SEQUENCE</scope>
    <source>
        <strain evidence="4">ChiGjej3B3-7149</strain>
    </source>
</reference>
<dbReference type="InterPro" id="IPR027417">
    <property type="entry name" value="P-loop_NTPase"/>
</dbReference>
<comment type="caution">
    <text evidence="4">The sequence shown here is derived from an EMBL/GenBank/DDBJ whole genome shotgun (WGS) entry which is preliminary data.</text>
</comment>
<evidence type="ECO:0000256" key="2">
    <source>
        <dbReference type="ARBA" id="ARBA00022801"/>
    </source>
</evidence>
<evidence type="ECO:0000256" key="1">
    <source>
        <dbReference type="ARBA" id="ARBA00022741"/>
    </source>
</evidence>
<dbReference type="PANTHER" id="PTHR43146">
    <property type="entry name" value="CANCER-RELATED NUCLEOSIDE-TRIPHOSPHATASE"/>
    <property type="match status" value="1"/>
</dbReference>
<gene>
    <name evidence="4" type="ORF">IAD36_00110</name>
</gene>
<protein>
    <recommendedName>
        <fullName evidence="6">Nucleoside-triphosphatase THEP1</fullName>
    </recommendedName>
</protein>
<organism evidence="4 5">
    <name type="scientific">Candidatus Scatomorpha intestinigallinarum</name>
    <dbReference type="NCBI Taxonomy" id="2840923"/>
    <lineage>
        <taxon>Bacteria</taxon>
        <taxon>Bacillati</taxon>
        <taxon>Bacillota</taxon>
        <taxon>Clostridia</taxon>
        <taxon>Eubacteriales</taxon>
        <taxon>Candidatus Scatomorpha</taxon>
    </lineage>
</organism>
<dbReference type="Proteomes" id="UP000824238">
    <property type="component" value="Unassembled WGS sequence"/>
</dbReference>
<proteinExistence type="predicted"/>
<dbReference type="Pfam" id="PF03266">
    <property type="entry name" value="NTPase_1"/>
    <property type="match status" value="1"/>
</dbReference>
<sequence>MRRRLFLTGPIGCGKSTLIAKALGSTVRHAGGFLTLRVIEGGRLAGFDLAAPSGQPRERFLSFGAGGALRDERPFTRTAPALLREAAERKFALLDEIGGFELMYPDFYEALTRFFFSGVPCAGVLKALPGAEELRRRVQLPSEYLDAARELHELLASDPDTLLLETTGRYDANAEGALRHWAEEYAL</sequence>
<keyword evidence="1" id="KW-0547">Nucleotide-binding</keyword>
<dbReference type="PANTHER" id="PTHR43146:SF1">
    <property type="entry name" value="CANCER-RELATED NUCLEOSIDE-TRIPHOSPHATASE"/>
    <property type="match status" value="1"/>
</dbReference>